<evidence type="ECO:0000256" key="1">
    <source>
        <dbReference type="SAM" id="MobiDB-lite"/>
    </source>
</evidence>
<comment type="caution">
    <text evidence="2">The sequence shown here is derived from an EMBL/GenBank/DDBJ whole genome shotgun (WGS) entry which is preliminary data.</text>
</comment>
<evidence type="ECO:0000313" key="2">
    <source>
        <dbReference type="EMBL" id="ELY82989.1"/>
    </source>
</evidence>
<organism evidence="2 3">
    <name type="scientific">Natrinema gari JCM 14663</name>
    <dbReference type="NCBI Taxonomy" id="1230459"/>
    <lineage>
        <taxon>Archaea</taxon>
        <taxon>Methanobacteriati</taxon>
        <taxon>Methanobacteriota</taxon>
        <taxon>Stenosarchaea group</taxon>
        <taxon>Halobacteria</taxon>
        <taxon>Halobacteriales</taxon>
        <taxon>Natrialbaceae</taxon>
        <taxon>Natrinema</taxon>
    </lineage>
</organism>
<proteinExistence type="predicted"/>
<feature type="region of interest" description="Disordered" evidence="1">
    <location>
        <begin position="76"/>
        <end position="104"/>
    </location>
</feature>
<dbReference type="Proteomes" id="UP000011592">
    <property type="component" value="Unassembled WGS sequence"/>
</dbReference>
<dbReference type="EMBL" id="AOIJ01000033">
    <property type="protein sequence ID" value="ELY82989.1"/>
    <property type="molecule type" value="Genomic_DNA"/>
</dbReference>
<feature type="compositionally biased region" description="Polar residues" evidence="1">
    <location>
        <begin position="88"/>
        <end position="98"/>
    </location>
</feature>
<name>L9Z9F2_9EURY</name>
<reference evidence="2 3" key="1">
    <citation type="journal article" date="2014" name="PLoS Genet.">
        <title>Phylogenetically driven sequencing of extremely halophilic archaea reveals strategies for static and dynamic osmo-response.</title>
        <authorList>
            <person name="Becker E.A."/>
            <person name="Seitzer P.M."/>
            <person name="Tritt A."/>
            <person name="Larsen D."/>
            <person name="Krusor M."/>
            <person name="Yao A.I."/>
            <person name="Wu D."/>
            <person name="Madern D."/>
            <person name="Eisen J.A."/>
            <person name="Darling A.E."/>
            <person name="Facciotti M.T."/>
        </authorList>
    </citation>
    <scope>NUCLEOTIDE SEQUENCE [LARGE SCALE GENOMIC DNA]</scope>
    <source>
        <strain evidence="2 3">JCM 14663</strain>
    </source>
</reference>
<dbReference type="AlphaFoldDB" id="L9Z9F2"/>
<keyword evidence="3" id="KW-1185">Reference proteome</keyword>
<dbReference type="PATRIC" id="fig|1230459.4.peg.778"/>
<evidence type="ECO:0000313" key="3">
    <source>
        <dbReference type="Proteomes" id="UP000011592"/>
    </source>
</evidence>
<gene>
    <name evidence="2" type="ORF">C486_03899</name>
</gene>
<protein>
    <recommendedName>
        <fullName evidence="4">CARDB domain-containing protein</fullName>
    </recommendedName>
</protein>
<evidence type="ECO:0008006" key="4">
    <source>
        <dbReference type="Google" id="ProtNLM"/>
    </source>
</evidence>
<sequence>MFTGHTETVSLEFTTATVRNTQTFPARVETRDDASVTDVTVIGTEDGGSQGHLEVTGLETNAPVTGGEWLEVTATLSNTGDGPGPVVRSTSSWVTIRRQSTRSR</sequence>
<accession>L9Z9F2</accession>